<dbReference type="RefSeq" id="XP_003338517.2">
    <property type="nucleotide sequence ID" value="XM_003338469.2"/>
</dbReference>
<dbReference type="InParanoid" id="E3LC23"/>
<evidence type="ECO:0000313" key="2">
    <source>
        <dbReference type="Proteomes" id="UP000008783"/>
    </source>
</evidence>
<dbReference type="PANTHER" id="PTHR46579">
    <property type="entry name" value="F5/8 TYPE C DOMAIN-CONTAINING PROTEIN-RELATED"/>
    <property type="match status" value="1"/>
</dbReference>
<dbReference type="KEGG" id="pgr:PGTG_20061"/>
<sequence length="308" mass="34792">MTNPELKALSKLDPKILPAELEAVHKSVSVARVPSWMAQIPNTVGTPGNSSLKAAQWLILYSVHFALTLVPIWQLNSENPHREVLLASTIDLISMTNFLTSRTISTSDLDWYSQTMINYRTTLSNGWKGQPTCKPNLHMSQHYPEHIRRFGPPASTSSWAHERLNGILGKISTNNQLVNLNKTISEKWNAKSQLISLIKQSVEIVKKLPSEILTCMTSMKSHQNNSKISNRGNLDELSFNQWISVIRTPNNVPLPNVKISPLVQFHRSVILKRKSYSVQKKHIGDSTIQFEYQKSVKFGCDIHVFSVD</sequence>
<dbReference type="STRING" id="418459.E3LC23"/>
<evidence type="ECO:0000313" key="1">
    <source>
        <dbReference type="EMBL" id="EFP94098.2"/>
    </source>
</evidence>
<dbReference type="Proteomes" id="UP000008783">
    <property type="component" value="Unassembled WGS sequence"/>
</dbReference>
<organism evidence="1 2">
    <name type="scientific">Puccinia graminis f. sp. tritici (strain CRL 75-36-700-3 / race SCCL)</name>
    <name type="common">Black stem rust fungus</name>
    <dbReference type="NCBI Taxonomy" id="418459"/>
    <lineage>
        <taxon>Eukaryota</taxon>
        <taxon>Fungi</taxon>
        <taxon>Dikarya</taxon>
        <taxon>Basidiomycota</taxon>
        <taxon>Pucciniomycotina</taxon>
        <taxon>Pucciniomycetes</taxon>
        <taxon>Pucciniales</taxon>
        <taxon>Pucciniaceae</taxon>
        <taxon>Puccinia</taxon>
    </lineage>
</organism>
<dbReference type="OrthoDB" id="2507659at2759"/>
<dbReference type="GeneID" id="10535790"/>
<proteinExistence type="predicted"/>
<accession>E3LC23</accession>
<dbReference type="PANTHER" id="PTHR46579:SF1">
    <property type="entry name" value="F5_8 TYPE C DOMAIN-CONTAINING PROTEIN"/>
    <property type="match status" value="1"/>
</dbReference>
<name>E3LC23_PUCGT</name>
<keyword evidence="2" id="KW-1185">Reference proteome</keyword>
<reference evidence="2" key="2">
    <citation type="journal article" date="2011" name="Proc. Natl. Acad. Sci. U.S.A.">
        <title>Obligate biotrophy features unraveled by the genomic analysis of rust fungi.</title>
        <authorList>
            <person name="Duplessis S."/>
            <person name="Cuomo C.A."/>
            <person name="Lin Y.-C."/>
            <person name="Aerts A."/>
            <person name="Tisserant E."/>
            <person name="Veneault-Fourrey C."/>
            <person name="Joly D.L."/>
            <person name="Hacquard S."/>
            <person name="Amselem J."/>
            <person name="Cantarel B.L."/>
            <person name="Chiu R."/>
            <person name="Coutinho P.M."/>
            <person name="Feau N."/>
            <person name="Field M."/>
            <person name="Frey P."/>
            <person name="Gelhaye E."/>
            <person name="Goldberg J."/>
            <person name="Grabherr M.G."/>
            <person name="Kodira C.D."/>
            <person name="Kohler A."/>
            <person name="Kuees U."/>
            <person name="Lindquist E.A."/>
            <person name="Lucas S.M."/>
            <person name="Mago R."/>
            <person name="Mauceli E."/>
            <person name="Morin E."/>
            <person name="Murat C."/>
            <person name="Pangilinan J.L."/>
            <person name="Park R."/>
            <person name="Pearson M."/>
            <person name="Quesneville H."/>
            <person name="Rouhier N."/>
            <person name="Sakthikumar S."/>
            <person name="Salamov A.A."/>
            <person name="Schmutz J."/>
            <person name="Selles B."/>
            <person name="Shapiro H."/>
            <person name="Tanguay P."/>
            <person name="Tuskan G.A."/>
            <person name="Henrissat B."/>
            <person name="Van de Peer Y."/>
            <person name="Rouze P."/>
            <person name="Ellis J.G."/>
            <person name="Dodds P.N."/>
            <person name="Schein J.E."/>
            <person name="Zhong S."/>
            <person name="Hamelin R.C."/>
            <person name="Grigoriev I.V."/>
            <person name="Szabo L.J."/>
            <person name="Martin F."/>
        </authorList>
    </citation>
    <scope>NUCLEOTIDE SEQUENCE [LARGE SCALE GENOMIC DNA]</scope>
    <source>
        <strain evidence="2">CRL 75-36-700-3 / race SCCL</strain>
    </source>
</reference>
<reference key="1">
    <citation type="submission" date="2007-01" db="EMBL/GenBank/DDBJ databases">
        <title>The Genome Sequence of Puccinia graminis f. sp. tritici Strain CRL 75-36-700-3.</title>
        <authorList>
            <consortium name="The Broad Institute Genome Sequencing Platform"/>
            <person name="Birren B."/>
            <person name="Lander E."/>
            <person name="Galagan J."/>
            <person name="Nusbaum C."/>
            <person name="Devon K."/>
            <person name="Cuomo C."/>
            <person name="Jaffe D."/>
            <person name="Butler J."/>
            <person name="Alvarez P."/>
            <person name="Gnerre S."/>
            <person name="Grabherr M."/>
            <person name="Mauceli E."/>
            <person name="Brockman W."/>
            <person name="Young S."/>
            <person name="LaButti K."/>
            <person name="Sykes S."/>
            <person name="DeCaprio D."/>
            <person name="Crawford M."/>
            <person name="Koehrsen M."/>
            <person name="Engels R."/>
            <person name="Montgomery P."/>
            <person name="Pearson M."/>
            <person name="Howarth C."/>
            <person name="Larson L."/>
            <person name="White J."/>
            <person name="Zeng Q."/>
            <person name="Kodira C."/>
            <person name="Yandava C."/>
            <person name="Alvarado L."/>
            <person name="O'Leary S."/>
            <person name="Szabo L."/>
            <person name="Dean R."/>
            <person name="Schein J."/>
        </authorList>
    </citation>
    <scope>NUCLEOTIDE SEQUENCE</scope>
    <source>
        <strain>CRL 75-36-700-3</strain>
    </source>
</reference>
<protein>
    <submittedName>
        <fullName evidence="1">Uncharacterized protein</fullName>
    </submittedName>
</protein>
<dbReference type="AlphaFoldDB" id="E3LC23"/>
<dbReference type="HOGENOM" id="CLU_065209_0_0_1"/>
<dbReference type="VEuPathDB" id="FungiDB:PGTG_20061"/>
<dbReference type="EMBL" id="DS178440">
    <property type="protein sequence ID" value="EFP94098.2"/>
    <property type="molecule type" value="Genomic_DNA"/>
</dbReference>
<gene>
    <name evidence="1" type="ORF">PGTG_20061</name>
</gene>